<keyword evidence="4" id="KW-1185">Reference proteome</keyword>
<gene>
    <name evidence="3" type="ORF">KOR42_10890</name>
</gene>
<dbReference type="InterPro" id="IPR038177">
    <property type="entry name" value="IAT_beta_sf"/>
</dbReference>
<dbReference type="InterPro" id="IPR024519">
    <property type="entry name" value="IAT_beta"/>
</dbReference>
<dbReference type="EMBL" id="SIHI01000001">
    <property type="protein sequence ID" value="TWT57723.1"/>
    <property type="molecule type" value="Genomic_DNA"/>
</dbReference>
<proteinExistence type="predicted"/>
<dbReference type="Proteomes" id="UP000317243">
    <property type="component" value="Unassembled WGS sequence"/>
</dbReference>
<feature type="region of interest" description="Disordered" evidence="1">
    <location>
        <begin position="38"/>
        <end position="142"/>
    </location>
</feature>
<evidence type="ECO:0000313" key="3">
    <source>
        <dbReference type="EMBL" id="TWT57723.1"/>
    </source>
</evidence>
<dbReference type="Gene3D" id="2.160.20.10">
    <property type="entry name" value="Single-stranded right-handed beta-helix, Pectin lyase-like"/>
    <property type="match status" value="1"/>
</dbReference>
<sequence length="1047" mass="112920">MARSTYGTPRWGRIVGIGAVIATLATGLPLRAADSWHAHTSSSGSESVRPFPTTPQPVTSDSDTHSDSQPEDRETRKPSLAFPPKVDVDSGSAKPELAKPMPLAPIRRPLAGTAESDSEETPLAPATNSNPDPAFATVSANSGPESVGVVTLGASQPSDAETDGVVTLQPDRKLRRPPPLAVESTTLPELPASDSSLPAIIMLDGYEEMDIDSAVQQQQQYNSWTSPRGLGPIVPPSNRIRGVQGRAGYFGFDTFGRDSSLSDLEIMPYVVDGENVYYGDMRFFVAEGDRMGTNVGLGLRHINDSQTGWMGGSVWFDYDRFYEQSFYQLGLGLEATLDQFEIRGNGYLPLNQGDQELGTQLLTSRVDGDNLVIYSSTSLMRPMSGFDWEVGLSIPFEEWILRGYAGSYHFFADDSESINGLKARAEVDWGHLNLSTTVTHDDTYGTDVMVGVGVEWPQLADRPEGLNSAMSPLRFARRNHNIIVDRDYRINETVVPLNQPGQTPEPSVPAPGGSGDLITDALIAPSDMWDGTLEWDGRDVPEDPERVNYKPIAHYAIVPFQDVTGDFIVPVVAFSKGGIASVTFHVEGSEAVVNAPQIVDAYAGNPFEAYVVKLDASEFPEHDGAFEVFATVQPNDPSAQARVISLQLFSNINGTLPTAESYVDANNGSDTTGDGSAANPFATITQARESLGASGEVEGGTIILRNGEYDYATGITSDVLNERWLTIKAEDGHDPVINARGETGSRGLRALRVKIDGVDLDASVTDEDFLIRSNLGQMPDSSLWLHNLAYTGRGAGVSGRVSSGFENIYYTDFSATEAKDGAVLGRLARNVTIGVIGSDAFTATDAVIGGHVADTGNANIEYHPDIWQWWFPDIENKLLYGVTTGDQVSAQGVFLRGIDEARDIAVVNSVFKTQSPALSSQIMVKELSHLLMYGNTFDQSLHLRDDGHSQVLHEHFDIVGNVFLRTSSEITGQGDGVNGNRWVDNYTIETDFLSETGIQSGTPDWDPGTLIPTSGGNLTSELESLLLLDTSGNLRPSTGSVLGAFQP</sequence>
<dbReference type="Pfam" id="PF11924">
    <property type="entry name" value="IAT_beta"/>
    <property type="match status" value="1"/>
</dbReference>
<organism evidence="3 4">
    <name type="scientific">Thalassoglobus neptunius</name>
    <dbReference type="NCBI Taxonomy" id="1938619"/>
    <lineage>
        <taxon>Bacteria</taxon>
        <taxon>Pseudomonadati</taxon>
        <taxon>Planctomycetota</taxon>
        <taxon>Planctomycetia</taxon>
        <taxon>Planctomycetales</taxon>
        <taxon>Planctomycetaceae</taxon>
        <taxon>Thalassoglobus</taxon>
    </lineage>
</organism>
<evidence type="ECO:0000313" key="4">
    <source>
        <dbReference type="Proteomes" id="UP000317243"/>
    </source>
</evidence>
<dbReference type="Gene3D" id="2.40.160.160">
    <property type="entry name" value="Inverse autotransporter, beta-domain"/>
    <property type="match status" value="1"/>
</dbReference>
<comment type="caution">
    <text evidence="3">The sequence shown here is derived from an EMBL/GenBank/DDBJ whole genome shotgun (WGS) entry which is preliminary data.</text>
</comment>
<dbReference type="RefSeq" id="WP_146507616.1">
    <property type="nucleotide sequence ID" value="NZ_SIHI01000001.1"/>
</dbReference>
<feature type="domain" description="Inverse autotransporter beta-domain" evidence="2">
    <location>
        <begin position="267"/>
        <end position="399"/>
    </location>
</feature>
<reference evidence="3 4" key="1">
    <citation type="submission" date="2019-02" db="EMBL/GenBank/DDBJ databases">
        <title>Deep-cultivation of Planctomycetes and their phenomic and genomic characterization uncovers novel biology.</title>
        <authorList>
            <person name="Wiegand S."/>
            <person name="Jogler M."/>
            <person name="Boedeker C."/>
            <person name="Pinto D."/>
            <person name="Vollmers J."/>
            <person name="Rivas-Marin E."/>
            <person name="Kohn T."/>
            <person name="Peeters S.H."/>
            <person name="Heuer A."/>
            <person name="Rast P."/>
            <person name="Oberbeckmann S."/>
            <person name="Bunk B."/>
            <person name="Jeske O."/>
            <person name="Meyerdierks A."/>
            <person name="Storesund J.E."/>
            <person name="Kallscheuer N."/>
            <person name="Luecker S."/>
            <person name="Lage O.M."/>
            <person name="Pohl T."/>
            <person name="Merkel B.J."/>
            <person name="Hornburger P."/>
            <person name="Mueller R.-W."/>
            <person name="Bruemmer F."/>
            <person name="Labrenz M."/>
            <person name="Spormann A.M."/>
            <person name="Op Den Camp H."/>
            <person name="Overmann J."/>
            <person name="Amann R."/>
            <person name="Jetten M.S.M."/>
            <person name="Mascher T."/>
            <person name="Medema M.H."/>
            <person name="Devos D.P."/>
            <person name="Kaster A.-K."/>
            <person name="Ovreas L."/>
            <person name="Rohde M."/>
            <person name="Galperin M.Y."/>
            <person name="Jogler C."/>
        </authorList>
    </citation>
    <scope>NUCLEOTIDE SEQUENCE [LARGE SCALE GENOMIC DNA]</scope>
    <source>
        <strain evidence="3 4">KOR42</strain>
    </source>
</reference>
<dbReference type="AlphaFoldDB" id="A0A5C5X639"/>
<protein>
    <recommendedName>
        <fullName evidence="2">Inverse autotransporter beta-domain domain-containing protein</fullName>
    </recommendedName>
</protein>
<feature type="compositionally biased region" description="Basic and acidic residues" evidence="1">
    <location>
        <begin position="62"/>
        <end position="77"/>
    </location>
</feature>
<evidence type="ECO:0000259" key="2">
    <source>
        <dbReference type="Pfam" id="PF11924"/>
    </source>
</evidence>
<dbReference type="InterPro" id="IPR011050">
    <property type="entry name" value="Pectin_lyase_fold/virulence"/>
</dbReference>
<dbReference type="OrthoDB" id="245699at2"/>
<dbReference type="InterPro" id="IPR012334">
    <property type="entry name" value="Pectin_lyas_fold"/>
</dbReference>
<name>A0A5C5X639_9PLAN</name>
<evidence type="ECO:0000256" key="1">
    <source>
        <dbReference type="SAM" id="MobiDB-lite"/>
    </source>
</evidence>
<dbReference type="SUPFAM" id="SSF51126">
    <property type="entry name" value="Pectin lyase-like"/>
    <property type="match status" value="1"/>
</dbReference>
<accession>A0A5C5X639</accession>